<dbReference type="Proteomes" id="UP000467124">
    <property type="component" value="Unassembled WGS sequence"/>
</dbReference>
<sequence length="373" mass="42315">MSGEYGLKKHFTGETAFILGEGIRTALPGFDTAGYAVEVDRRVPDLELKDRVLVLCEGLRSRLPDSYPKALDILRGTLVEELSEGRGMFKTSWFLMPVARYVEEYGLDHPEESLDFLEEVTRCHTAEYAVRPFVTHHREITMARFARWAVDPGHNVRRLASEGIRPRLPWAGTLPFFVEDPSPVLEILEHLRADPSNYVRTSVANNLNDISKDHPDLALATARRWLRESPVPETRWIVKHALRTLVKKGDQEALALLGNTGGEHVGVHDLTVRPAAIRLGDTVTLRFAVENTDTRPHRVTVDYVVHHVRENRRPIPKVFKLTELELAPGETRHLEKAHTIRPISTRRYHPGEHPVEIQVNGLPLARDGFELLP</sequence>
<evidence type="ECO:0000313" key="2">
    <source>
        <dbReference type="Proteomes" id="UP000467124"/>
    </source>
</evidence>
<dbReference type="AlphaFoldDB" id="A0A7K2IXN4"/>
<gene>
    <name evidence="1" type="ORF">GTW20_21455</name>
</gene>
<name>A0A7K2IXN4_9ACTN</name>
<dbReference type="OMA" id="PRLPWSF"/>
<protein>
    <submittedName>
        <fullName evidence="1">DNA alkylation repair protein</fullName>
    </submittedName>
</protein>
<evidence type="ECO:0000313" key="1">
    <source>
        <dbReference type="EMBL" id="MYR34748.1"/>
    </source>
</evidence>
<dbReference type="SUPFAM" id="SSF48371">
    <property type="entry name" value="ARM repeat"/>
    <property type="match status" value="1"/>
</dbReference>
<comment type="caution">
    <text evidence="1">The sequence shown here is derived from an EMBL/GenBank/DDBJ whole genome shotgun (WGS) entry which is preliminary data.</text>
</comment>
<organism evidence="1 2">
    <name type="scientific">Nocardiopsis alba</name>
    <dbReference type="NCBI Taxonomy" id="53437"/>
    <lineage>
        <taxon>Bacteria</taxon>
        <taxon>Bacillati</taxon>
        <taxon>Actinomycetota</taxon>
        <taxon>Actinomycetes</taxon>
        <taxon>Streptosporangiales</taxon>
        <taxon>Nocardiopsidaceae</taxon>
        <taxon>Nocardiopsis</taxon>
    </lineage>
</organism>
<reference evidence="1 2" key="1">
    <citation type="journal article" date="2019" name="Nat. Commun.">
        <title>The antimicrobial potential of Streptomyces from insect microbiomes.</title>
        <authorList>
            <person name="Chevrette M.G."/>
            <person name="Carlson C.M."/>
            <person name="Ortega H.E."/>
            <person name="Thomas C."/>
            <person name="Ananiev G.E."/>
            <person name="Barns K.J."/>
            <person name="Book A.J."/>
            <person name="Cagnazzo J."/>
            <person name="Carlos C."/>
            <person name="Flanigan W."/>
            <person name="Grubbs K.J."/>
            <person name="Horn H.A."/>
            <person name="Hoffmann F.M."/>
            <person name="Klassen J.L."/>
            <person name="Knack J.J."/>
            <person name="Lewin G.R."/>
            <person name="McDonald B.R."/>
            <person name="Muller L."/>
            <person name="Melo W.G.P."/>
            <person name="Pinto-Tomas A.A."/>
            <person name="Schmitz A."/>
            <person name="Wendt-Pienkowski E."/>
            <person name="Wildman S."/>
            <person name="Zhao M."/>
            <person name="Zhang F."/>
            <person name="Bugni T.S."/>
            <person name="Andes D.R."/>
            <person name="Pupo M.T."/>
            <person name="Currie C.R."/>
        </authorList>
    </citation>
    <scope>NUCLEOTIDE SEQUENCE [LARGE SCALE GENOMIC DNA]</scope>
    <source>
        <strain evidence="1 2">SID5840</strain>
    </source>
</reference>
<dbReference type="InterPro" id="IPR016024">
    <property type="entry name" value="ARM-type_fold"/>
</dbReference>
<accession>A0A7K2IXN4</accession>
<dbReference type="EMBL" id="WWHY01000001">
    <property type="protein sequence ID" value="MYR34748.1"/>
    <property type="molecule type" value="Genomic_DNA"/>
</dbReference>
<proteinExistence type="predicted"/>
<dbReference type="Gene3D" id="1.25.40.290">
    <property type="entry name" value="ARM repeat domains"/>
    <property type="match status" value="1"/>
</dbReference>
<dbReference type="RefSeq" id="WP_014913458.1">
    <property type="nucleotide sequence ID" value="NZ_JBEYGF010000002.1"/>
</dbReference>